<evidence type="ECO:0008006" key="13">
    <source>
        <dbReference type="Google" id="ProtNLM"/>
    </source>
</evidence>
<keyword evidence="5 10" id="KW-0812">Transmembrane</keyword>
<dbReference type="PROSITE" id="PS51257">
    <property type="entry name" value="PROKAR_LIPOPROTEIN"/>
    <property type="match status" value="1"/>
</dbReference>
<evidence type="ECO:0000256" key="10">
    <source>
        <dbReference type="SAM" id="Phobius"/>
    </source>
</evidence>
<reference evidence="11" key="2">
    <citation type="journal article" date="2022" name="Hortic Res">
        <title>The genome of Dioscorea zingiberensis sheds light on the biosynthesis, origin and evolution of the medicinally important diosgenin saponins.</title>
        <authorList>
            <person name="Li Y."/>
            <person name="Tan C."/>
            <person name="Li Z."/>
            <person name="Guo J."/>
            <person name="Li S."/>
            <person name="Chen X."/>
            <person name="Wang C."/>
            <person name="Dai X."/>
            <person name="Yang H."/>
            <person name="Song W."/>
            <person name="Hou L."/>
            <person name="Xu J."/>
            <person name="Tong Z."/>
            <person name="Xu A."/>
            <person name="Yuan X."/>
            <person name="Wang W."/>
            <person name="Yang Q."/>
            <person name="Chen L."/>
            <person name="Sun Z."/>
            <person name="Wang K."/>
            <person name="Pan B."/>
            <person name="Chen J."/>
            <person name="Bao Y."/>
            <person name="Liu F."/>
            <person name="Qi X."/>
            <person name="Gang D.R."/>
            <person name="Wen J."/>
            <person name="Li J."/>
        </authorList>
    </citation>
    <scope>NUCLEOTIDE SEQUENCE</scope>
    <source>
        <strain evidence="11">Dzin_1.0</strain>
    </source>
</reference>
<dbReference type="InterPro" id="IPR013233">
    <property type="entry name" value="PIG-X/PBN1"/>
</dbReference>
<comment type="subcellular location">
    <subcellularLocation>
        <location evidence="1">Endoplasmic reticulum membrane</location>
        <topology evidence="1">Single-pass membrane protein</topology>
    </subcellularLocation>
</comment>
<keyword evidence="9" id="KW-0325">Glycoprotein</keyword>
<dbReference type="Proteomes" id="UP001085076">
    <property type="component" value="Miscellaneous, Linkage group lg01"/>
</dbReference>
<evidence type="ECO:0000256" key="8">
    <source>
        <dbReference type="ARBA" id="ARBA00023136"/>
    </source>
</evidence>
<keyword evidence="7 10" id="KW-1133">Transmembrane helix</keyword>
<dbReference type="PANTHER" id="PTHR28650:SF1">
    <property type="entry name" value="PHOSPHATIDYLINOSITOL-GLYCAN BIOSYNTHESIS CLASS X PROTEIN"/>
    <property type="match status" value="1"/>
</dbReference>
<evidence type="ECO:0000256" key="3">
    <source>
        <dbReference type="ARBA" id="ARBA00010345"/>
    </source>
</evidence>
<accession>A0A9D5D416</accession>
<evidence type="ECO:0000256" key="9">
    <source>
        <dbReference type="ARBA" id="ARBA00023180"/>
    </source>
</evidence>
<dbReference type="GO" id="GO:0006506">
    <property type="term" value="P:GPI anchor biosynthetic process"/>
    <property type="evidence" value="ECO:0007669"/>
    <property type="project" value="UniProtKB-KW"/>
</dbReference>
<proteinExistence type="inferred from homology"/>
<sequence>MQLGCNKKHEERHFGGVITLEVLLFLLWGIGCCKVDSFDLQNDVKRSHPNIATELPCSQKYLTGYFYEKHGRQLDSDFLDLAQEVGSDELSGRLVKSLTNIFGFSELHRSLIGEGSHRRLVTSFKLNLKSNELSWLNHHYCEIVFIERLPIGVFADPFELQHLVERQVFQDVSVFGDTNLELPSALSNESIVEVHLNAHHVLSRQSEITVELPLHARYPPLDVNGYSRIVFGSPDLLIRCRPQVIQPDSCSWTLTGWSDRHKNDIFWLVPCGNKEHATLVSSITFVSALVSALSIVLSVLCCSTKEDIKNS</sequence>
<keyword evidence="4" id="KW-0337">GPI-anchor biosynthesis</keyword>
<name>A0A9D5D416_9LILI</name>
<dbReference type="AlphaFoldDB" id="A0A9D5D416"/>
<keyword evidence="6" id="KW-0256">Endoplasmic reticulum</keyword>
<dbReference type="InterPro" id="IPR040039">
    <property type="entry name" value="PIGX"/>
</dbReference>
<organism evidence="11 12">
    <name type="scientific">Dioscorea zingiberensis</name>
    <dbReference type="NCBI Taxonomy" id="325984"/>
    <lineage>
        <taxon>Eukaryota</taxon>
        <taxon>Viridiplantae</taxon>
        <taxon>Streptophyta</taxon>
        <taxon>Embryophyta</taxon>
        <taxon>Tracheophyta</taxon>
        <taxon>Spermatophyta</taxon>
        <taxon>Magnoliopsida</taxon>
        <taxon>Liliopsida</taxon>
        <taxon>Dioscoreales</taxon>
        <taxon>Dioscoreaceae</taxon>
        <taxon>Dioscorea</taxon>
    </lineage>
</organism>
<dbReference type="GO" id="GO:0005789">
    <property type="term" value="C:endoplasmic reticulum membrane"/>
    <property type="evidence" value="ECO:0007669"/>
    <property type="project" value="UniProtKB-SubCell"/>
</dbReference>
<dbReference type="SMART" id="SM00780">
    <property type="entry name" value="PIG-X"/>
    <property type="match status" value="1"/>
</dbReference>
<dbReference type="Pfam" id="PF08320">
    <property type="entry name" value="PIG-X"/>
    <property type="match status" value="1"/>
</dbReference>
<evidence type="ECO:0000256" key="7">
    <source>
        <dbReference type="ARBA" id="ARBA00022989"/>
    </source>
</evidence>
<evidence type="ECO:0000256" key="2">
    <source>
        <dbReference type="ARBA" id="ARBA00004687"/>
    </source>
</evidence>
<reference evidence="11" key="1">
    <citation type="submission" date="2021-03" db="EMBL/GenBank/DDBJ databases">
        <authorList>
            <person name="Li Z."/>
            <person name="Yang C."/>
        </authorList>
    </citation>
    <scope>NUCLEOTIDE SEQUENCE</scope>
    <source>
        <strain evidence="11">Dzin_1.0</strain>
        <tissue evidence="11">Leaf</tissue>
    </source>
</reference>
<keyword evidence="12" id="KW-1185">Reference proteome</keyword>
<feature type="transmembrane region" description="Helical" evidence="10">
    <location>
        <begin position="279"/>
        <end position="302"/>
    </location>
</feature>
<dbReference type="PANTHER" id="PTHR28650">
    <property type="entry name" value="PHOSPHATIDYLINOSITOL-GLYCAN BIOSYNTHESIS CLASS X PROTEIN"/>
    <property type="match status" value="1"/>
</dbReference>
<dbReference type="EMBL" id="JAGGNH010000001">
    <property type="protein sequence ID" value="KAJ0984746.1"/>
    <property type="molecule type" value="Genomic_DNA"/>
</dbReference>
<gene>
    <name evidence="11" type="ORF">J5N97_003102</name>
</gene>
<dbReference type="OrthoDB" id="5546453at2759"/>
<evidence type="ECO:0000313" key="12">
    <source>
        <dbReference type="Proteomes" id="UP001085076"/>
    </source>
</evidence>
<evidence type="ECO:0000256" key="4">
    <source>
        <dbReference type="ARBA" id="ARBA00022502"/>
    </source>
</evidence>
<comment type="pathway">
    <text evidence="2">Glycolipid biosynthesis; glycosylphosphatidylinositol-anchor biosynthesis.</text>
</comment>
<evidence type="ECO:0000256" key="1">
    <source>
        <dbReference type="ARBA" id="ARBA00004389"/>
    </source>
</evidence>
<keyword evidence="8 10" id="KW-0472">Membrane</keyword>
<comment type="caution">
    <text evidence="11">The sequence shown here is derived from an EMBL/GenBank/DDBJ whole genome shotgun (WGS) entry which is preliminary data.</text>
</comment>
<protein>
    <recommendedName>
        <fullName evidence="13">Phosphatidylinositol-glycan biosynthesis class X protein</fullName>
    </recommendedName>
</protein>
<evidence type="ECO:0000313" key="11">
    <source>
        <dbReference type="EMBL" id="KAJ0984746.1"/>
    </source>
</evidence>
<feature type="transmembrane region" description="Helical" evidence="10">
    <location>
        <begin position="12"/>
        <end position="31"/>
    </location>
</feature>
<evidence type="ECO:0000256" key="5">
    <source>
        <dbReference type="ARBA" id="ARBA00022692"/>
    </source>
</evidence>
<comment type="similarity">
    <text evidence="3">Belongs to the PIGX family.</text>
</comment>
<evidence type="ECO:0000256" key="6">
    <source>
        <dbReference type="ARBA" id="ARBA00022824"/>
    </source>
</evidence>